<sequence>MEVLVKGSDGLVKAEENIRKKAGARD</sequence>
<reference evidence="1 2" key="1">
    <citation type="submission" date="2019-06" db="EMBL/GenBank/DDBJ databases">
        <title>A hidden player of endosymbiotic evolution: DNA virus triggered massive gene transfer.</title>
        <authorList>
            <person name="Matsuo M."/>
            <person name="Katahata A."/>
            <person name="Tachikawa M."/>
            <person name="Minakuchi Y."/>
            <person name="Noguchi H."/>
            <person name="Toyoda A."/>
            <person name="Fujiyama A."/>
            <person name="Suzuki Y."/>
            <person name="Satoh S."/>
            <person name="Nakayama T."/>
            <person name="Kamikawa R."/>
            <person name="Nomura M."/>
            <person name="Inagaki Y."/>
            <person name="Ishida K."/>
            <person name="Obokata J."/>
        </authorList>
    </citation>
    <scope>NUCLEOTIDE SEQUENCE [LARGE SCALE GENOMIC DNA]</scope>
    <source>
        <strain evidence="1 2">MYN1</strain>
    </source>
</reference>
<keyword evidence="1" id="KW-0934">Plastid</keyword>
<proteinExistence type="predicted"/>
<accession>A0A5K7VYV3</accession>
<name>A0A5K7VYV3_9EUKA</name>
<geneLocation type="organellar chromatophore" evidence="1"/>
<dbReference type="Proteomes" id="UP000503178">
    <property type="component" value="Chromatophore Pltd"/>
</dbReference>
<protein>
    <submittedName>
        <fullName evidence="1">Uncharacterized protein</fullName>
    </submittedName>
</protein>
<evidence type="ECO:0000313" key="1">
    <source>
        <dbReference type="EMBL" id="BBL85974.1"/>
    </source>
</evidence>
<organism evidence="1 2">
    <name type="scientific">Paulinella micropora</name>
    <dbReference type="NCBI Taxonomy" id="1928728"/>
    <lineage>
        <taxon>Eukaryota</taxon>
        <taxon>Sar</taxon>
        <taxon>Rhizaria</taxon>
        <taxon>Cercozoa</taxon>
        <taxon>Imbricatea</taxon>
        <taxon>Silicofilosea</taxon>
        <taxon>Euglyphida</taxon>
        <taxon>Paulinellidae</taxon>
        <taxon>Paulinella</taxon>
    </lineage>
</organism>
<gene>
    <name evidence="1" type="primary">MYN1_Chr_159</name>
    <name evidence="1" type="ORF">PMYN1_Chma162</name>
</gene>
<keyword evidence="2" id="KW-1185">Reference proteome</keyword>
<evidence type="ECO:0000313" key="2">
    <source>
        <dbReference type="Proteomes" id="UP000503178"/>
    </source>
</evidence>
<dbReference type="AlphaFoldDB" id="A0A5K7VYV3"/>
<dbReference type="EMBL" id="LC490351">
    <property type="protein sequence ID" value="BBL85974.1"/>
    <property type="molecule type" value="Genomic_DNA"/>
</dbReference>